<feature type="domain" description="DUF4174" evidence="3">
    <location>
        <begin position="25"/>
        <end position="74"/>
    </location>
</feature>
<dbReference type="RefSeq" id="XP_014157928.1">
    <property type="nucleotide sequence ID" value="XM_014302453.1"/>
</dbReference>
<keyword evidence="1 2" id="KW-0732">Signal</keyword>
<proteinExistence type="predicted"/>
<dbReference type="Pfam" id="PF13778">
    <property type="entry name" value="DUF4174"/>
    <property type="match status" value="2"/>
</dbReference>
<protein>
    <recommendedName>
        <fullName evidence="3">DUF4174 domain-containing protein</fullName>
    </recommendedName>
</protein>
<dbReference type="AlphaFoldDB" id="A0A0L0G5D2"/>
<keyword evidence="5" id="KW-1185">Reference proteome</keyword>
<sequence length="134" mass="15052">MLNTLCVIALALVAMPMAEAKKDINSRKWKNRLLVASVSDTESDLYETTKSFVEDNECDMADRSMKTIYFVDGQNNLYDTPGFVNGEGLWLVGFDGGKKKSSDDAELLDELFDLIDAMPMRKDQLRARDNKAVC</sequence>
<evidence type="ECO:0000259" key="3">
    <source>
        <dbReference type="Pfam" id="PF13778"/>
    </source>
</evidence>
<name>A0A0L0G5D2_9EUKA</name>
<evidence type="ECO:0000313" key="4">
    <source>
        <dbReference type="EMBL" id="KNC84026.1"/>
    </source>
</evidence>
<organism evidence="4 5">
    <name type="scientific">Sphaeroforma arctica JP610</name>
    <dbReference type="NCBI Taxonomy" id="667725"/>
    <lineage>
        <taxon>Eukaryota</taxon>
        <taxon>Ichthyosporea</taxon>
        <taxon>Ichthyophonida</taxon>
        <taxon>Sphaeroforma</taxon>
    </lineage>
</organism>
<accession>A0A0L0G5D2</accession>
<gene>
    <name evidence="4" type="ORF">SARC_03737</name>
</gene>
<evidence type="ECO:0000256" key="2">
    <source>
        <dbReference type="SAM" id="SignalP"/>
    </source>
</evidence>
<feature type="signal peptide" evidence="2">
    <location>
        <begin position="1"/>
        <end position="20"/>
    </location>
</feature>
<dbReference type="InterPro" id="IPR025232">
    <property type="entry name" value="DUF4174"/>
</dbReference>
<dbReference type="Proteomes" id="UP000054560">
    <property type="component" value="Unassembled WGS sequence"/>
</dbReference>
<evidence type="ECO:0000256" key="1">
    <source>
        <dbReference type="ARBA" id="ARBA00022729"/>
    </source>
</evidence>
<dbReference type="GeneID" id="25904241"/>
<evidence type="ECO:0000313" key="5">
    <source>
        <dbReference type="Proteomes" id="UP000054560"/>
    </source>
</evidence>
<reference evidence="4 5" key="1">
    <citation type="submission" date="2011-02" db="EMBL/GenBank/DDBJ databases">
        <title>The Genome Sequence of Sphaeroforma arctica JP610.</title>
        <authorList>
            <consortium name="The Broad Institute Genome Sequencing Platform"/>
            <person name="Russ C."/>
            <person name="Cuomo C."/>
            <person name="Young S.K."/>
            <person name="Zeng Q."/>
            <person name="Gargeya S."/>
            <person name="Alvarado L."/>
            <person name="Berlin A."/>
            <person name="Chapman S.B."/>
            <person name="Chen Z."/>
            <person name="Freedman E."/>
            <person name="Gellesch M."/>
            <person name="Goldberg J."/>
            <person name="Griggs A."/>
            <person name="Gujja S."/>
            <person name="Heilman E."/>
            <person name="Heiman D."/>
            <person name="Howarth C."/>
            <person name="Mehta T."/>
            <person name="Neiman D."/>
            <person name="Pearson M."/>
            <person name="Roberts A."/>
            <person name="Saif S."/>
            <person name="Shea T."/>
            <person name="Shenoy N."/>
            <person name="Sisk P."/>
            <person name="Stolte C."/>
            <person name="Sykes S."/>
            <person name="White J."/>
            <person name="Yandava C."/>
            <person name="Burger G."/>
            <person name="Gray M.W."/>
            <person name="Holland P.W.H."/>
            <person name="King N."/>
            <person name="Lang F.B.F."/>
            <person name="Roger A.J."/>
            <person name="Ruiz-Trillo I."/>
            <person name="Haas B."/>
            <person name="Nusbaum C."/>
            <person name="Birren B."/>
        </authorList>
    </citation>
    <scope>NUCLEOTIDE SEQUENCE [LARGE SCALE GENOMIC DNA]</scope>
    <source>
        <strain evidence="4 5">JP610</strain>
    </source>
</reference>
<feature type="domain" description="DUF4174" evidence="3">
    <location>
        <begin position="89"/>
        <end position="123"/>
    </location>
</feature>
<feature type="chain" id="PRO_5005539039" description="DUF4174 domain-containing protein" evidence="2">
    <location>
        <begin position="21"/>
        <end position="134"/>
    </location>
</feature>
<dbReference type="EMBL" id="KQ241793">
    <property type="protein sequence ID" value="KNC84026.1"/>
    <property type="molecule type" value="Genomic_DNA"/>
</dbReference>